<keyword evidence="1" id="KW-0472">Membrane</keyword>
<keyword evidence="3" id="KW-1185">Reference proteome</keyword>
<dbReference type="AlphaFoldDB" id="A0A6G0TD40"/>
<feature type="transmembrane region" description="Helical" evidence="1">
    <location>
        <begin position="149"/>
        <end position="166"/>
    </location>
</feature>
<reference evidence="2 3" key="1">
    <citation type="submission" date="2019-08" db="EMBL/GenBank/DDBJ databases">
        <title>The genome of the soybean aphid Biotype 1, its phylome, world population structure and adaptation to the North American continent.</title>
        <authorList>
            <person name="Giordano R."/>
            <person name="Donthu R.K."/>
            <person name="Hernandez A.G."/>
            <person name="Wright C.L."/>
            <person name="Zimin A.V."/>
        </authorList>
    </citation>
    <scope>NUCLEOTIDE SEQUENCE [LARGE SCALE GENOMIC DNA]</scope>
    <source>
        <tissue evidence="2">Whole aphids</tissue>
    </source>
</reference>
<protein>
    <submittedName>
        <fullName evidence="2">Uncharacterized protein</fullName>
    </submittedName>
</protein>
<feature type="transmembrane region" description="Helical" evidence="1">
    <location>
        <begin position="43"/>
        <end position="68"/>
    </location>
</feature>
<sequence>MCKESWKMLKSTQKSRIRACRYNIIIKTCIKTIALIYSPHVQLQFALIMSVCIVFSKVLYNLIILAILKTAMMERNFVVLSKLFGISVLLPYTEFTFNTLTSNHYDENIENQITVLKRFKTRKTIKILFLYKVEGISGTKLFGLRRLRIVTYNPMIVQFFFLNLHFKLFKIANNYMNILKIKLKRLFFYCLNYTVYPNLFLSLITLVIRDIKNLIHQNQFLENDFKFIKTLSYLKNIKYNYWSQFLKKKYIILCTYLHKICNLPKDNFFFRQSIFINWTTKIIFRFRFVEVPAVHHQTRNYEKIDGGELNSRFTKSGRQKISRLSGTTYVNNIYVYDLELTMFSSSI</sequence>
<evidence type="ECO:0000313" key="2">
    <source>
        <dbReference type="EMBL" id="KAE9530535.1"/>
    </source>
</evidence>
<comment type="caution">
    <text evidence="2">The sequence shown here is derived from an EMBL/GenBank/DDBJ whole genome shotgun (WGS) entry which is preliminary data.</text>
</comment>
<proteinExistence type="predicted"/>
<accession>A0A6G0TD40</accession>
<evidence type="ECO:0000313" key="3">
    <source>
        <dbReference type="Proteomes" id="UP000475862"/>
    </source>
</evidence>
<evidence type="ECO:0000256" key="1">
    <source>
        <dbReference type="SAM" id="Phobius"/>
    </source>
</evidence>
<organism evidence="2 3">
    <name type="scientific">Aphis glycines</name>
    <name type="common">Soybean aphid</name>
    <dbReference type="NCBI Taxonomy" id="307491"/>
    <lineage>
        <taxon>Eukaryota</taxon>
        <taxon>Metazoa</taxon>
        <taxon>Ecdysozoa</taxon>
        <taxon>Arthropoda</taxon>
        <taxon>Hexapoda</taxon>
        <taxon>Insecta</taxon>
        <taxon>Pterygota</taxon>
        <taxon>Neoptera</taxon>
        <taxon>Paraneoptera</taxon>
        <taxon>Hemiptera</taxon>
        <taxon>Sternorrhyncha</taxon>
        <taxon>Aphidomorpha</taxon>
        <taxon>Aphidoidea</taxon>
        <taxon>Aphididae</taxon>
        <taxon>Aphidini</taxon>
        <taxon>Aphis</taxon>
        <taxon>Aphis</taxon>
    </lineage>
</organism>
<gene>
    <name evidence="2" type="ORF">AGLY_010997</name>
</gene>
<dbReference type="EMBL" id="VYZN01000042">
    <property type="protein sequence ID" value="KAE9530535.1"/>
    <property type="molecule type" value="Genomic_DNA"/>
</dbReference>
<name>A0A6G0TD40_APHGL</name>
<keyword evidence="1" id="KW-1133">Transmembrane helix</keyword>
<feature type="transmembrane region" description="Helical" evidence="1">
    <location>
        <begin position="20"/>
        <end position="37"/>
    </location>
</feature>
<feature type="transmembrane region" description="Helical" evidence="1">
    <location>
        <begin position="186"/>
        <end position="208"/>
    </location>
</feature>
<keyword evidence="1" id="KW-0812">Transmembrane</keyword>
<dbReference type="Proteomes" id="UP000475862">
    <property type="component" value="Unassembled WGS sequence"/>
</dbReference>